<gene>
    <name evidence="1" type="ORF">JI747_011430</name>
</gene>
<comment type="caution">
    <text evidence="1">The sequence shown here is derived from an EMBL/GenBank/DDBJ whole genome shotgun (WGS) entry which is preliminary data.</text>
</comment>
<protein>
    <submittedName>
        <fullName evidence="1">Uncharacterized protein</fullName>
    </submittedName>
</protein>
<evidence type="ECO:0000313" key="2">
    <source>
        <dbReference type="Proteomes" id="UP000618240"/>
    </source>
</evidence>
<dbReference type="EMBL" id="JAERSE020000003">
    <property type="protein sequence ID" value="MCA6067793.1"/>
    <property type="molecule type" value="Genomic_DNA"/>
</dbReference>
<name>A0ABS8A380_9FLAO</name>
<accession>A0ABS8A380</accession>
<sequence length="259" mass="28143">MNKRITFLCLISFMFIAGNNTKAQKIGINTASPKTGTILHIDAQKNTSAAGDINCEDDVVIDSEGKMGIGKCTVSTDTKLEINGKFRLSEGASNEKILMSDQNGNASWQSFALGDFDTTFHVDMNMASIPFGAIYTISGIASLPQNQLELTTDGVSKVTVPAGRYLLSLANNIDVINEYCNVYIYINGQGVFDKTYDIFQGGASFYMDFAQNSEIEIKFEPLNIGSGLPYIAPLPYTNPNGGALHVWADLNIVRIQGNH</sequence>
<keyword evidence="2" id="KW-1185">Reference proteome</keyword>
<proteinExistence type="predicted"/>
<dbReference type="RefSeq" id="WP_225688761.1">
    <property type="nucleotide sequence ID" value="NZ_JAERSE020000003.1"/>
</dbReference>
<evidence type="ECO:0000313" key="1">
    <source>
        <dbReference type="EMBL" id="MCA6067793.1"/>
    </source>
</evidence>
<reference evidence="1 2" key="1">
    <citation type="submission" date="2021-09" db="EMBL/GenBank/DDBJ databases">
        <title>Genome sequencing and assembly of Chryseobacterium sp. RG1.</title>
        <authorList>
            <person name="Chhetri G."/>
        </authorList>
    </citation>
    <scope>NUCLEOTIDE SEQUENCE [LARGE SCALE GENOMIC DNA]</scope>
    <source>
        <strain evidence="1 2">RG1</strain>
    </source>
</reference>
<dbReference type="Proteomes" id="UP000618240">
    <property type="component" value="Unassembled WGS sequence"/>
</dbReference>
<organism evidence="1 2">
    <name type="scientific">Chryseobacterium tagetis</name>
    <dbReference type="NCBI Taxonomy" id="2801334"/>
    <lineage>
        <taxon>Bacteria</taxon>
        <taxon>Pseudomonadati</taxon>
        <taxon>Bacteroidota</taxon>
        <taxon>Flavobacteriia</taxon>
        <taxon>Flavobacteriales</taxon>
        <taxon>Weeksellaceae</taxon>
        <taxon>Chryseobacterium group</taxon>
        <taxon>Chryseobacterium</taxon>
    </lineage>
</organism>